<dbReference type="Proteomes" id="UP000000305">
    <property type="component" value="Unassembled WGS sequence"/>
</dbReference>
<sequence>MEECDWKRSDRKKNMEESDWKEMAGRIMYGRVGLEENDRKRNMEECDWKRNDRTGRWGGHLQMDLKV</sequence>
<accession>E9G819</accession>
<dbReference type="InParanoid" id="E9G819"/>
<dbReference type="KEGG" id="dpx:DAPPUDRAFT_238563"/>
<dbReference type="EMBL" id="GL732534">
    <property type="protein sequence ID" value="EFX84339.1"/>
    <property type="molecule type" value="Genomic_DNA"/>
</dbReference>
<proteinExistence type="predicted"/>
<evidence type="ECO:0000313" key="2">
    <source>
        <dbReference type="Proteomes" id="UP000000305"/>
    </source>
</evidence>
<dbReference type="HOGENOM" id="CLU_2815005_0_0_1"/>
<reference evidence="1 2" key="1">
    <citation type="journal article" date="2011" name="Science">
        <title>The ecoresponsive genome of Daphnia pulex.</title>
        <authorList>
            <person name="Colbourne J.K."/>
            <person name="Pfrender M.E."/>
            <person name="Gilbert D."/>
            <person name="Thomas W.K."/>
            <person name="Tucker A."/>
            <person name="Oakley T.H."/>
            <person name="Tokishita S."/>
            <person name="Aerts A."/>
            <person name="Arnold G.J."/>
            <person name="Basu M.K."/>
            <person name="Bauer D.J."/>
            <person name="Caceres C.E."/>
            <person name="Carmel L."/>
            <person name="Casola C."/>
            <person name="Choi J.H."/>
            <person name="Detter J.C."/>
            <person name="Dong Q."/>
            <person name="Dusheyko S."/>
            <person name="Eads B.D."/>
            <person name="Frohlich T."/>
            <person name="Geiler-Samerotte K.A."/>
            <person name="Gerlach D."/>
            <person name="Hatcher P."/>
            <person name="Jogdeo S."/>
            <person name="Krijgsveld J."/>
            <person name="Kriventseva E.V."/>
            <person name="Kultz D."/>
            <person name="Laforsch C."/>
            <person name="Lindquist E."/>
            <person name="Lopez J."/>
            <person name="Manak J.R."/>
            <person name="Muller J."/>
            <person name="Pangilinan J."/>
            <person name="Patwardhan R.P."/>
            <person name="Pitluck S."/>
            <person name="Pritham E.J."/>
            <person name="Rechtsteiner A."/>
            <person name="Rho M."/>
            <person name="Rogozin I.B."/>
            <person name="Sakarya O."/>
            <person name="Salamov A."/>
            <person name="Schaack S."/>
            <person name="Shapiro H."/>
            <person name="Shiga Y."/>
            <person name="Skalitzky C."/>
            <person name="Smith Z."/>
            <person name="Souvorov A."/>
            <person name="Sung W."/>
            <person name="Tang Z."/>
            <person name="Tsuchiya D."/>
            <person name="Tu H."/>
            <person name="Vos H."/>
            <person name="Wang M."/>
            <person name="Wolf Y.I."/>
            <person name="Yamagata H."/>
            <person name="Yamada T."/>
            <person name="Ye Y."/>
            <person name="Shaw J.R."/>
            <person name="Andrews J."/>
            <person name="Crease T.J."/>
            <person name="Tang H."/>
            <person name="Lucas S.M."/>
            <person name="Robertson H.M."/>
            <person name="Bork P."/>
            <person name="Koonin E.V."/>
            <person name="Zdobnov E.M."/>
            <person name="Grigoriev I.V."/>
            <person name="Lynch M."/>
            <person name="Boore J.L."/>
        </authorList>
    </citation>
    <scope>NUCLEOTIDE SEQUENCE [LARGE SCALE GENOMIC DNA]</scope>
</reference>
<name>E9G819_DAPPU</name>
<gene>
    <name evidence="1" type="ORF">DAPPUDRAFT_238563</name>
</gene>
<protein>
    <submittedName>
        <fullName evidence="1">Uncharacterized protein</fullName>
    </submittedName>
</protein>
<keyword evidence="2" id="KW-1185">Reference proteome</keyword>
<organism evidence="1 2">
    <name type="scientific">Daphnia pulex</name>
    <name type="common">Water flea</name>
    <dbReference type="NCBI Taxonomy" id="6669"/>
    <lineage>
        <taxon>Eukaryota</taxon>
        <taxon>Metazoa</taxon>
        <taxon>Ecdysozoa</taxon>
        <taxon>Arthropoda</taxon>
        <taxon>Crustacea</taxon>
        <taxon>Branchiopoda</taxon>
        <taxon>Diplostraca</taxon>
        <taxon>Cladocera</taxon>
        <taxon>Anomopoda</taxon>
        <taxon>Daphniidae</taxon>
        <taxon>Daphnia</taxon>
    </lineage>
</organism>
<dbReference type="AlphaFoldDB" id="E9G819"/>
<evidence type="ECO:0000313" key="1">
    <source>
        <dbReference type="EMBL" id="EFX84339.1"/>
    </source>
</evidence>